<dbReference type="Proteomes" id="UP001219933">
    <property type="component" value="Chromosome 4"/>
</dbReference>
<feature type="transmembrane region" description="Helical" evidence="9">
    <location>
        <begin position="169"/>
        <end position="187"/>
    </location>
</feature>
<feature type="transmembrane region" description="Helical" evidence="9">
    <location>
        <begin position="284"/>
        <end position="304"/>
    </location>
</feature>
<keyword evidence="12" id="KW-1185">Reference proteome</keyword>
<dbReference type="GO" id="GO:0005302">
    <property type="term" value="F:L-tyrosine transmembrane transporter activity"/>
    <property type="evidence" value="ECO:0007669"/>
    <property type="project" value="TreeGrafter"/>
</dbReference>
<name>A0AAF0EXF2_9BASI</name>
<evidence type="ECO:0000256" key="4">
    <source>
        <dbReference type="ARBA" id="ARBA00022554"/>
    </source>
</evidence>
<keyword evidence="6" id="KW-0029">Amino-acid transport</keyword>
<dbReference type="Pfam" id="PF01490">
    <property type="entry name" value="Aa_trans"/>
    <property type="match status" value="1"/>
</dbReference>
<evidence type="ECO:0000256" key="3">
    <source>
        <dbReference type="ARBA" id="ARBA00022448"/>
    </source>
</evidence>
<dbReference type="GO" id="GO:0000329">
    <property type="term" value="C:fungal-type vacuole membrane"/>
    <property type="evidence" value="ECO:0007669"/>
    <property type="project" value="TreeGrafter"/>
</dbReference>
<evidence type="ECO:0000259" key="10">
    <source>
        <dbReference type="Pfam" id="PF01490"/>
    </source>
</evidence>
<dbReference type="PANTHER" id="PTHR22950:SF678">
    <property type="entry name" value="VACUOLAR AMINO ACID TRANSPORTER 5-RELATED"/>
    <property type="match status" value="1"/>
</dbReference>
<feature type="transmembrane region" description="Helical" evidence="9">
    <location>
        <begin position="91"/>
        <end position="116"/>
    </location>
</feature>
<dbReference type="GO" id="GO:0015194">
    <property type="term" value="F:L-serine transmembrane transporter activity"/>
    <property type="evidence" value="ECO:0007669"/>
    <property type="project" value="TreeGrafter"/>
</dbReference>
<dbReference type="GO" id="GO:0005290">
    <property type="term" value="F:L-histidine transmembrane transporter activity"/>
    <property type="evidence" value="ECO:0007669"/>
    <property type="project" value="TreeGrafter"/>
</dbReference>
<evidence type="ECO:0000256" key="8">
    <source>
        <dbReference type="ARBA" id="ARBA00023136"/>
    </source>
</evidence>
<reference evidence="11" key="1">
    <citation type="submission" date="2023-03" db="EMBL/GenBank/DDBJ databases">
        <title>Mating type loci evolution in Malassezia.</title>
        <authorList>
            <person name="Coelho M.A."/>
        </authorList>
    </citation>
    <scope>NUCLEOTIDE SEQUENCE</scope>
    <source>
        <strain evidence="11">CBS 11721</strain>
    </source>
</reference>
<protein>
    <recommendedName>
        <fullName evidence="10">Amino acid transporter transmembrane domain-containing protein</fullName>
    </recommendedName>
</protein>
<keyword evidence="3" id="KW-0813">Transport</keyword>
<evidence type="ECO:0000256" key="1">
    <source>
        <dbReference type="ARBA" id="ARBA00004128"/>
    </source>
</evidence>
<evidence type="ECO:0000256" key="7">
    <source>
        <dbReference type="ARBA" id="ARBA00022989"/>
    </source>
</evidence>
<dbReference type="GO" id="GO:0005313">
    <property type="term" value="F:L-glutamate transmembrane transporter activity"/>
    <property type="evidence" value="ECO:0007669"/>
    <property type="project" value="TreeGrafter"/>
</dbReference>
<comment type="subcellular location">
    <subcellularLocation>
        <location evidence="1">Vacuole membrane</location>
        <topology evidence="1">Multi-pass membrane protein</topology>
    </subcellularLocation>
</comment>
<dbReference type="InterPro" id="IPR013057">
    <property type="entry name" value="AA_transpt_TM"/>
</dbReference>
<feature type="transmembrane region" description="Helical" evidence="9">
    <location>
        <begin position="377"/>
        <end position="397"/>
    </location>
</feature>
<accession>A0AAF0EXF2</accession>
<dbReference type="GO" id="GO:0061459">
    <property type="term" value="F:L-arginine transmembrane transporter activity"/>
    <property type="evidence" value="ECO:0007669"/>
    <property type="project" value="TreeGrafter"/>
</dbReference>
<feature type="transmembrane region" description="Helical" evidence="9">
    <location>
        <begin position="354"/>
        <end position="372"/>
    </location>
</feature>
<proteinExistence type="inferred from homology"/>
<feature type="transmembrane region" description="Helical" evidence="9">
    <location>
        <begin position="417"/>
        <end position="437"/>
    </location>
</feature>
<evidence type="ECO:0000256" key="2">
    <source>
        <dbReference type="ARBA" id="ARBA00008066"/>
    </source>
</evidence>
<feature type="transmembrane region" description="Helical" evidence="9">
    <location>
        <begin position="136"/>
        <end position="157"/>
    </location>
</feature>
<organism evidence="11 12">
    <name type="scientific">Malassezia cuniculi</name>
    <dbReference type="NCBI Taxonomy" id="948313"/>
    <lineage>
        <taxon>Eukaryota</taxon>
        <taxon>Fungi</taxon>
        <taxon>Dikarya</taxon>
        <taxon>Basidiomycota</taxon>
        <taxon>Ustilaginomycotina</taxon>
        <taxon>Malasseziomycetes</taxon>
        <taxon>Malasseziales</taxon>
        <taxon>Malasseziaceae</taxon>
        <taxon>Malassezia</taxon>
    </lineage>
</organism>
<gene>
    <name evidence="11" type="ORF">MCUN1_002942</name>
</gene>
<dbReference type="GO" id="GO:0015189">
    <property type="term" value="F:L-lysine transmembrane transporter activity"/>
    <property type="evidence" value="ECO:0007669"/>
    <property type="project" value="TreeGrafter"/>
</dbReference>
<keyword evidence="5 9" id="KW-0812">Transmembrane</keyword>
<comment type="similarity">
    <text evidence="2">Belongs to the amino acid/polyamine transporter 2 family.</text>
</comment>
<evidence type="ECO:0000256" key="6">
    <source>
        <dbReference type="ARBA" id="ARBA00022970"/>
    </source>
</evidence>
<sequence>MADASYTRPPGHATVLSSVSNLTNTIIGAGMLALPHAFASTGWLLGSLLILLCAVTTAYGLHLVKRCEQRLGFQATSFYDMTLHAMPKAAWWFDLIIVVKCYGVGVSYLLICSHLMPQVVLSFAHAFGSDRSDVHGLLMSSGVWSVIFVAALSPLCFLRRLNSLRGVGYVNIVAVAYLLLIMIVYALSPELLKELPTGGDARAIVLSPDILKVFPVIVFAYTCAQNIIPVYNELEDDSASTADQVVGISIGISALVYLVVAIVGYFSFGSFAPDNIISMYPDTSLFVCFGKLSVIFLTLTSYPLQLYPCRGALNKVLYPPEIRLPTEEEGERSSLVNVHQGHSDDPVDFPNTRWNIMTVAIMISGVALSLVVRDLSLVLGVVGSFGSTAISFILPALLYTTLYPDKEELHYKAAKVLGLWGVVVMALTVSMNIARLFM</sequence>
<dbReference type="PANTHER" id="PTHR22950">
    <property type="entry name" value="AMINO ACID TRANSPORTER"/>
    <property type="match status" value="1"/>
</dbReference>
<keyword evidence="4" id="KW-0926">Vacuole</keyword>
<keyword evidence="7 9" id="KW-1133">Transmembrane helix</keyword>
<keyword evidence="8 9" id="KW-0472">Membrane</keyword>
<evidence type="ECO:0000313" key="12">
    <source>
        <dbReference type="Proteomes" id="UP001219933"/>
    </source>
</evidence>
<feature type="domain" description="Amino acid transporter transmembrane" evidence="10">
    <location>
        <begin position="13"/>
        <end position="429"/>
    </location>
</feature>
<evidence type="ECO:0000256" key="5">
    <source>
        <dbReference type="ARBA" id="ARBA00022692"/>
    </source>
</evidence>
<feature type="transmembrane region" description="Helical" evidence="9">
    <location>
        <begin position="245"/>
        <end position="272"/>
    </location>
</feature>
<evidence type="ECO:0000256" key="9">
    <source>
        <dbReference type="SAM" id="Phobius"/>
    </source>
</evidence>
<dbReference type="AlphaFoldDB" id="A0AAF0EXF2"/>
<evidence type="ECO:0000313" key="11">
    <source>
        <dbReference type="EMBL" id="WFD36071.1"/>
    </source>
</evidence>
<dbReference type="EMBL" id="CP119880">
    <property type="protein sequence ID" value="WFD36071.1"/>
    <property type="molecule type" value="Genomic_DNA"/>
</dbReference>
<feature type="transmembrane region" description="Helical" evidence="9">
    <location>
        <begin position="41"/>
        <end position="61"/>
    </location>
</feature>